<evidence type="ECO:0000313" key="2">
    <source>
        <dbReference type="Proteomes" id="UP000010478"/>
    </source>
</evidence>
<dbReference type="KEGG" id="oni:Osc7112_1822"/>
<dbReference type="Proteomes" id="UP000010478">
    <property type="component" value="Chromosome"/>
</dbReference>
<dbReference type="EMBL" id="CP003614">
    <property type="protein sequence ID" value="AFZ06311.1"/>
    <property type="molecule type" value="Genomic_DNA"/>
</dbReference>
<dbReference type="AlphaFoldDB" id="K9VEE4"/>
<accession>K9VEE4</accession>
<evidence type="ECO:0000313" key="1">
    <source>
        <dbReference type="EMBL" id="AFZ06311.1"/>
    </source>
</evidence>
<dbReference type="HOGENOM" id="CLU_3101636_0_0_3"/>
<protein>
    <submittedName>
        <fullName evidence="1">Uncharacterized protein</fullName>
    </submittedName>
</protein>
<name>K9VEE4_9CYAN</name>
<organism evidence="1 2">
    <name type="scientific">Phormidium nigroviride PCC 7112</name>
    <dbReference type="NCBI Taxonomy" id="179408"/>
    <lineage>
        <taxon>Bacteria</taxon>
        <taxon>Bacillati</taxon>
        <taxon>Cyanobacteriota</taxon>
        <taxon>Cyanophyceae</taxon>
        <taxon>Oscillatoriophycideae</taxon>
        <taxon>Oscillatoriales</taxon>
        <taxon>Oscillatoriaceae</taxon>
        <taxon>Phormidium</taxon>
    </lineage>
</organism>
<keyword evidence="2" id="KW-1185">Reference proteome</keyword>
<dbReference type="RefSeq" id="WP_015175627.1">
    <property type="nucleotide sequence ID" value="NC_019729.1"/>
</dbReference>
<reference evidence="1 2" key="1">
    <citation type="submission" date="2012-05" db="EMBL/GenBank/DDBJ databases">
        <title>Finished chromosome of genome of Oscillatoria sp. PCC 7112.</title>
        <authorList>
            <consortium name="US DOE Joint Genome Institute"/>
            <person name="Gugger M."/>
            <person name="Coursin T."/>
            <person name="Rippka R."/>
            <person name="Tandeau De Marsac N."/>
            <person name="Huntemann M."/>
            <person name="Wei C.-L."/>
            <person name="Han J."/>
            <person name="Detter J.C."/>
            <person name="Han C."/>
            <person name="Tapia R."/>
            <person name="Davenport K."/>
            <person name="Daligault H."/>
            <person name="Erkkila T."/>
            <person name="Gu W."/>
            <person name="Munk A.C.C."/>
            <person name="Teshima H."/>
            <person name="Xu Y."/>
            <person name="Chain P."/>
            <person name="Chen A."/>
            <person name="Krypides N."/>
            <person name="Mavromatis K."/>
            <person name="Markowitz V."/>
            <person name="Szeto E."/>
            <person name="Ivanova N."/>
            <person name="Mikhailova N."/>
            <person name="Ovchinnikova G."/>
            <person name="Pagani I."/>
            <person name="Pati A."/>
            <person name="Goodwin L."/>
            <person name="Peters L."/>
            <person name="Pitluck S."/>
            <person name="Woyke T."/>
            <person name="Kerfeld C."/>
        </authorList>
    </citation>
    <scope>NUCLEOTIDE SEQUENCE [LARGE SCALE GENOMIC DNA]</scope>
    <source>
        <strain evidence="1 2">PCC 7112</strain>
    </source>
</reference>
<proteinExistence type="predicted"/>
<sequence>MRKNDKFYYAQAVRAWQSGVSRSPDPSVAGLPNYREATLLLPVTQQQKCMA</sequence>
<gene>
    <name evidence="1" type="ORF">Osc7112_1822</name>
</gene>